<organism evidence="1">
    <name type="scientific">Arundo donax</name>
    <name type="common">Giant reed</name>
    <name type="synonym">Donax arundinaceus</name>
    <dbReference type="NCBI Taxonomy" id="35708"/>
    <lineage>
        <taxon>Eukaryota</taxon>
        <taxon>Viridiplantae</taxon>
        <taxon>Streptophyta</taxon>
        <taxon>Embryophyta</taxon>
        <taxon>Tracheophyta</taxon>
        <taxon>Spermatophyta</taxon>
        <taxon>Magnoliopsida</taxon>
        <taxon>Liliopsida</taxon>
        <taxon>Poales</taxon>
        <taxon>Poaceae</taxon>
        <taxon>PACMAD clade</taxon>
        <taxon>Arundinoideae</taxon>
        <taxon>Arundineae</taxon>
        <taxon>Arundo</taxon>
    </lineage>
</organism>
<protein>
    <submittedName>
        <fullName evidence="1">Uncharacterized protein</fullName>
    </submittedName>
</protein>
<name>A0A0A9BYS3_ARUDO</name>
<proteinExistence type="predicted"/>
<reference evidence="1" key="1">
    <citation type="submission" date="2014-09" db="EMBL/GenBank/DDBJ databases">
        <authorList>
            <person name="Magalhaes I.L.F."/>
            <person name="Oliveira U."/>
            <person name="Santos F.R."/>
            <person name="Vidigal T.H.D.A."/>
            <person name="Brescovit A.D."/>
            <person name="Santos A.J."/>
        </authorList>
    </citation>
    <scope>NUCLEOTIDE SEQUENCE</scope>
    <source>
        <tissue evidence="1">Shoot tissue taken approximately 20 cm above the soil surface</tissue>
    </source>
</reference>
<sequence>MGVQFKGLCAFKCAFSVLPMARCVNNKWGKLPWESFGHELN</sequence>
<evidence type="ECO:0000313" key="1">
    <source>
        <dbReference type="EMBL" id="JAD64422.1"/>
    </source>
</evidence>
<accession>A0A0A9BYS3</accession>
<dbReference type="AlphaFoldDB" id="A0A0A9BYS3"/>
<reference evidence="1" key="2">
    <citation type="journal article" date="2015" name="Data Brief">
        <title>Shoot transcriptome of the giant reed, Arundo donax.</title>
        <authorList>
            <person name="Barrero R.A."/>
            <person name="Guerrero F.D."/>
            <person name="Moolhuijzen P."/>
            <person name="Goolsby J.A."/>
            <person name="Tidwell J."/>
            <person name="Bellgard S.E."/>
            <person name="Bellgard M.I."/>
        </authorList>
    </citation>
    <scope>NUCLEOTIDE SEQUENCE</scope>
    <source>
        <tissue evidence="1">Shoot tissue taken approximately 20 cm above the soil surface</tissue>
    </source>
</reference>
<dbReference type="EMBL" id="GBRH01233473">
    <property type="protein sequence ID" value="JAD64422.1"/>
    <property type="molecule type" value="Transcribed_RNA"/>
</dbReference>